<reference evidence="1 2" key="2">
    <citation type="submission" date="2015-01" db="EMBL/GenBank/DDBJ databases">
        <authorList>
            <consortium name="NBRP consortium"/>
            <person name="Sawabe T."/>
            <person name="Meirelles P."/>
            <person name="Feng G."/>
            <person name="Sayaka M."/>
            <person name="Hattori M."/>
            <person name="Ohkuma M."/>
        </authorList>
    </citation>
    <scope>NUCLEOTIDE SEQUENCE [LARGE SCALE GENOMIC DNA]</scope>
    <source>
        <strain evidence="1 2">JCM19232</strain>
    </source>
</reference>
<dbReference type="Proteomes" id="UP000031670">
    <property type="component" value="Unassembled WGS sequence"/>
</dbReference>
<reference evidence="1 2" key="1">
    <citation type="submission" date="2015-01" db="EMBL/GenBank/DDBJ databases">
        <title>Vibrio sp. C5 JCM 19232 whole genome shotgun sequence.</title>
        <authorList>
            <person name="Sawabe T."/>
            <person name="Meirelles P."/>
            <person name="Feng G."/>
            <person name="Sayaka M."/>
            <person name="Hattori M."/>
            <person name="Ohkuma M."/>
        </authorList>
    </citation>
    <scope>NUCLEOTIDE SEQUENCE [LARGE SCALE GENOMIC DNA]</scope>
    <source>
        <strain evidence="1 2">JCM19232</strain>
    </source>
</reference>
<dbReference type="AlphaFoldDB" id="A0A0B8PJP9"/>
<protein>
    <submittedName>
        <fullName evidence="1">Uncharacterized protein</fullName>
    </submittedName>
</protein>
<evidence type="ECO:0000313" key="1">
    <source>
        <dbReference type="EMBL" id="GAM62954.1"/>
    </source>
</evidence>
<sequence length="165" mass="19179">MPASLFNTGHSLVFHKDFIDELPLLLRVFVGAGLQMYGELDEDIDLIKIHTTSGKLTLTGYDDFEKSVPFLVERIKIKMAEQDIDFFDYVDEKRRPPLINKHLYIPCKHQNYRKQLNFDKRLAKILDCSFNIEEQVTRVELETSLEKSGKLISGYSIRPLIYTGH</sequence>
<proteinExistence type="predicted"/>
<dbReference type="EMBL" id="BBSA01000007">
    <property type="protein sequence ID" value="GAM62954.1"/>
    <property type="molecule type" value="Genomic_DNA"/>
</dbReference>
<organism evidence="1 2">
    <name type="scientific">Vibrio ishigakensis</name>
    <dbReference type="NCBI Taxonomy" id="1481914"/>
    <lineage>
        <taxon>Bacteria</taxon>
        <taxon>Pseudomonadati</taxon>
        <taxon>Pseudomonadota</taxon>
        <taxon>Gammaproteobacteria</taxon>
        <taxon>Vibrionales</taxon>
        <taxon>Vibrionaceae</taxon>
        <taxon>Vibrio</taxon>
    </lineage>
</organism>
<comment type="caution">
    <text evidence="1">The sequence shown here is derived from an EMBL/GenBank/DDBJ whole genome shotgun (WGS) entry which is preliminary data.</text>
</comment>
<evidence type="ECO:0000313" key="2">
    <source>
        <dbReference type="Proteomes" id="UP000031670"/>
    </source>
</evidence>
<gene>
    <name evidence="1" type="ORF">JCM19232_4631</name>
</gene>
<accession>A0A0B8PJP9</accession>
<name>A0A0B8PJP9_9VIBR</name>